<dbReference type="InterPro" id="IPR029060">
    <property type="entry name" value="PIN-like_dom_sf"/>
</dbReference>
<evidence type="ECO:0000313" key="2">
    <source>
        <dbReference type="EMBL" id="MBE9461753.1"/>
    </source>
</evidence>
<dbReference type="SUPFAM" id="SSF88723">
    <property type="entry name" value="PIN domain-like"/>
    <property type="match status" value="1"/>
</dbReference>
<keyword evidence="3" id="KW-1185">Reference proteome</keyword>
<gene>
    <name evidence="2" type="ORF">IEE83_07650</name>
</gene>
<feature type="domain" description="PIN" evidence="1">
    <location>
        <begin position="5"/>
        <end position="120"/>
    </location>
</feature>
<dbReference type="CDD" id="cd18692">
    <property type="entry name" value="PIN_VapC-like"/>
    <property type="match status" value="1"/>
</dbReference>
<dbReference type="Proteomes" id="UP000634134">
    <property type="component" value="Unassembled WGS sequence"/>
</dbReference>
<dbReference type="EMBL" id="JACYGY010000001">
    <property type="protein sequence ID" value="MBE9461753.1"/>
    <property type="molecule type" value="Genomic_DNA"/>
</dbReference>
<sequence>MNKYAVDTNILVYLHETTPSAKKNIAESIVLGIPVVSVQVISEYLNVLKRILKLPKLRLIEHSIVLLEDCEIINLDKAILEHARKLIQRYDFQLFDSIIIASALAANCSILYSEDLQHKQLIENRLTIINPFL</sequence>
<comment type="caution">
    <text evidence="2">The sequence shown here is derived from an EMBL/GenBank/DDBJ whole genome shotgun (WGS) entry which is preliminary data.</text>
</comment>
<evidence type="ECO:0000259" key="1">
    <source>
        <dbReference type="Pfam" id="PF01850"/>
    </source>
</evidence>
<dbReference type="Gene3D" id="3.40.50.1010">
    <property type="entry name" value="5'-nuclease"/>
    <property type="match status" value="1"/>
</dbReference>
<evidence type="ECO:0000313" key="3">
    <source>
        <dbReference type="Proteomes" id="UP000634134"/>
    </source>
</evidence>
<reference evidence="3" key="1">
    <citation type="submission" date="2023-07" db="EMBL/GenBank/DDBJ databases">
        <title>Dyadobacter sp. nov 'subterranea' isolated from contaminted grondwater.</title>
        <authorList>
            <person name="Szabo I."/>
            <person name="Al-Omari J."/>
            <person name="Szerdahelyi S.G."/>
            <person name="Rado J."/>
        </authorList>
    </citation>
    <scope>NUCLEOTIDE SEQUENCE [LARGE SCALE GENOMIC DNA]</scope>
    <source>
        <strain evidence="3">UP-52</strain>
    </source>
</reference>
<name>A0ABR9W8F4_9BACT</name>
<proteinExistence type="predicted"/>
<dbReference type="Pfam" id="PF01850">
    <property type="entry name" value="PIN"/>
    <property type="match status" value="1"/>
</dbReference>
<protein>
    <submittedName>
        <fullName evidence="2">PIN domain-containing protein</fullName>
    </submittedName>
</protein>
<organism evidence="2 3">
    <name type="scientific">Dyadobacter subterraneus</name>
    <dbReference type="NCBI Taxonomy" id="2773304"/>
    <lineage>
        <taxon>Bacteria</taxon>
        <taxon>Pseudomonadati</taxon>
        <taxon>Bacteroidota</taxon>
        <taxon>Cytophagia</taxon>
        <taxon>Cytophagales</taxon>
        <taxon>Spirosomataceae</taxon>
        <taxon>Dyadobacter</taxon>
    </lineage>
</organism>
<dbReference type="InterPro" id="IPR002716">
    <property type="entry name" value="PIN_dom"/>
</dbReference>
<dbReference type="RefSeq" id="WP_194120011.1">
    <property type="nucleotide sequence ID" value="NZ_JACYGY010000001.1"/>
</dbReference>
<accession>A0ABR9W8F4</accession>